<comment type="caution">
    <text evidence="8">The sequence shown here is derived from an EMBL/GenBank/DDBJ whole genome shotgun (WGS) entry which is preliminary data.</text>
</comment>
<evidence type="ECO:0000256" key="5">
    <source>
        <dbReference type="ARBA" id="ARBA00023002"/>
    </source>
</evidence>
<dbReference type="InterPro" id="IPR046373">
    <property type="entry name" value="Acyl-CoA_Oxase/DH_mid-dom_sf"/>
</dbReference>
<dbReference type="STRING" id="247633.GP2143_13151"/>
<dbReference type="Proteomes" id="UP000004931">
    <property type="component" value="Unassembled WGS sequence"/>
</dbReference>
<organism evidence="8 9">
    <name type="scientific">marine gamma proteobacterium HTCC2143</name>
    <dbReference type="NCBI Taxonomy" id="247633"/>
    <lineage>
        <taxon>Bacteria</taxon>
        <taxon>Pseudomonadati</taxon>
        <taxon>Pseudomonadota</taxon>
        <taxon>Gammaproteobacteria</taxon>
        <taxon>Cellvibrionales</taxon>
        <taxon>Spongiibacteraceae</taxon>
        <taxon>BD1-7 clade</taxon>
    </lineage>
</organism>
<evidence type="ECO:0000256" key="3">
    <source>
        <dbReference type="ARBA" id="ARBA00022630"/>
    </source>
</evidence>
<dbReference type="GO" id="GO:0050660">
    <property type="term" value="F:flavin adenine dinucleotide binding"/>
    <property type="evidence" value="ECO:0007669"/>
    <property type="project" value="InterPro"/>
</dbReference>
<dbReference type="AlphaFoldDB" id="A0Y7V0"/>
<dbReference type="OrthoDB" id="9769473at2"/>
<dbReference type="InterPro" id="IPR013786">
    <property type="entry name" value="AcylCoA_DH/ox_N"/>
</dbReference>
<dbReference type="Gene3D" id="1.20.140.10">
    <property type="entry name" value="Butyryl-CoA Dehydrogenase, subunit A, domain 3"/>
    <property type="match status" value="1"/>
</dbReference>
<evidence type="ECO:0000313" key="9">
    <source>
        <dbReference type="Proteomes" id="UP000004931"/>
    </source>
</evidence>
<comment type="cofactor">
    <cofactor evidence="1">
        <name>FAD</name>
        <dbReference type="ChEBI" id="CHEBI:57692"/>
    </cofactor>
</comment>
<dbReference type="PANTHER" id="PTHR48083:SF2">
    <property type="entry name" value="MEDIUM-CHAIN SPECIFIC ACYL-COA DEHYDROGENASE, MITOCHONDRIAL"/>
    <property type="match status" value="1"/>
</dbReference>
<dbReference type="CDD" id="cd00567">
    <property type="entry name" value="ACAD"/>
    <property type="match status" value="1"/>
</dbReference>
<dbReference type="PIRSF" id="PIRSF016578">
    <property type="entry name" value="HsaA"/>
    <property type="match status" value="1"/>
</dbReference>
<dbReference type="Gene3D" id="1.10.540.10">
    <property type="entry name" value="Acyl-CoA dehydrogenase/oxidase, N-terminal domain"/>
    <property type="match status" value="1"/>
</dbReference>
<dbReference type="Pfam" id="PF00441">
    <property type="entry name" value="Acyl-CoA_dh_1"/>
    <property type="match status" value="1"/>
</dbReference>
<dbReference type="SUPFAM" id="SSF47203">
    <property type="entry name" value="Acyl-CoA dehydrogenase C-terminal domain-like"/>
    <property type="match status" value="1"/>
</dbReference>
<name>A0Y7V0_9GAMM</name>
<dbReference type="GO" id="GO:0003995">
    <property type="term" value="F:acyl-CoA dehydrogenase activity"/>
    <property type="evidence" value="ECO:0007669"/>
    <property type="project" value="TreeGrafter"/>
</dbReference>
<dbReference type="InterPro" id="IPR050741">
    <property type="entry name" value="Acyl-CoA_dehydrogenase"/>
</dbReference>
<dbReference type="EMBL" id="AAVT01000001">
    <property type="protein sequence ID" value="EAW32204.1"/>
    <property type="molecule type" value="Genomic_DNA"/>
</dbReference>
<feature type="domain" description="Acyl-CoA dehydrogenase/oxidase C-terminal" evidence="6">
    <location>
        <begin position="224"/>
        <end position="371"/>
    </location>
</feature>
<dbReference type="InterPro" id="IPR036250">
    <property type="entry name" value="AcylCo_DH-like_C"/>
</dbReference>
<keyword evidence="9" id="KW-1185">Reference proteome</keyword>
<dbReference type="SUPFAM" id="SSF56645">
    <property type="entry name" value="Acyl-CoA dehydrogenase NM domain-like"/>
    <property type="match status" value="1"/>
</dbReference>
<feature type="domain" description="Acyl-CoA dehydrogenase/oxidase N-terminal" evidence="7">
    <location>
        <begin position="16"/>
        <end position="118"/>
    </location>
</feature>
<protein>
    <submittedName>
        <fullName evidence="8">Acyl-CoA dehydrogenase</fullName>
    </submittedName>
</protein>
<dbReference type="InterPro" id="IPR009075">
    <property type="entry name" value="AcylCo_DH/oxidase_C"/>
</dbReference>
<dbReference type="PANTHER" id="PTHR48083">
    <property type="entry name" value="MEDIUM-CHAIN SPECIFIC ACYL-COA DEHYDROGENASE, MITOCHONDRIAL-RELATED"/>
    <property type="match status" value="1"/>
</dbReference>
<evidence type="ECO:0000259" key="6">
    <source>
        <dbReference type="Pfam" id="PF00441"/>
    </source>
</evidence>
<sequence length="380" mass="41199">MPENLPDNIARAGHEMTHFIETHITPHSIDTSVSEQQRQALRETIREASKKAGFFYKTQPKEFGGDPASTLELTMLREMLAAANSDLTSAIFGPGPGVLHAAEGSLKTHYLEPVLRGEKRGAFGFTESDSAIRSTFAVIDGDDLLITGQKSYVTGGANADFVSILVNVEQADGSKMGTAMVAVDREADGVVIDRAFTSMEGSGHVSMTFDKVRIAQAHVIGKIGEGMPRALGNIGNVRLLLSAQAMGMCLWVLDYVEHYLQRPHRTGTPLADKEGVRLRYADMRIETYIARSALYRTARLVDSGANSVNETIATKVFCTEAAGRVIDWGVQLVGGQALVQGHPLEKLYREVRSLRLTEGASDLLRLNLAKGKLELGKGSV</sequence>
<gene>
    <name evidence="8" type="ORF">GP2143_13151</name>
</gene>
<dbReference type="GO" id="GO:0033539">
    <property type="term" value="P:fatty acid beta-oxidation using acyl-CoA dehydrogenase"/>
    <property type="evidence" value="ECO:0007669"/>
    <property type="project" value="TreeGrafter"/>
</dbReference>
<accession>A0Y7V0</accession>
<proteinExistence type="inferred from homology"/>
<dbReference type="eggNOG" id="COG1960">
    <property type="taxonomic scope" value="Bacteria"/>
</dbReference>
<dbReference type="GO" id="GO:0005737">
    <property type="term" value="C:cytoplasm"/>
    <property type="evidence" value="ECO:0007669"/>
    <property type="project" value="TreeGrafter"/>
</dbReference>
<dbReference type="InterPro" id="IPR009100">
    <property type="entry name" value="AcylCoA_DH/oxidase_NM_dom_sf"/>
</dbReference>
<evidence type="ECO:0000259" key="7">
    <source>
        <dbReference type="Pfam" id="PF02771"/>
    </source>
</evidence>
<evidence type="ECO:0000256" key="2">
    <source>
        <dbReference type="ARBA" id="ARBA00009347"/>
    </source>
</evidence>
<evidence type="ECO:0000256" key="1">
    <source>
        <dbReference type="ARBA" id="ARBA00001974"/>
    </source>
</evidence>
<reference evidence="8 9" key="1">
    <citation type="journal article" date="2010" name="J. Bacteriol.">
        <title>Genome sequence of the oligotrophic marine Gammaproteobacterium HTCC2143, isolated from the Oregon Coast.</title>
        <authorList>
            <person name="Oh H.M."/>
            <person name="Kang I."/>
            <person name="Ferriera S."/>
            <person name="Giovannoni S.J."/>
            <person name="Cho J.C."/>
        </authorList>
    </citation>
    <scope>NUCLEOTIDE SEQUENCE [LARGE SCALE GENOMIC DNA]</scope>
    <source>
        <strain evidence="8 9">HTCC2143</strain>
    </source>
</reference>
<evidence type="ECO:0000256" key="4">
    <source>
        <dbReference type="ARBA" id="ARBA00022827"/>
    </source>
</evidence>
<keyword evidence="5" id="KW-0560">Oxidoreductase</keyword>
<evidence type="ECO:0000313" key="8">
    <source>
        <dbReference type="EMBL" id="EAW32204.1"/>
    </source>
</evidence>
<keyword evidence="4" id="KW-0274">FAD</keyword>
<keyword evidence="3" id="KW-0285">Flavoprotein</keyword>
<dbReference type="Gene3D" id="2.40.110.10">
    <property type="entry name" value="Butyryl-CoA Dehydrogenase, subunit A, domain 2"/>
    <property type="match status" value="1"/>
</dbReference>
<comment type="similarity">
    <text evidence="2">Belongs to the acyl-CoA dehydrogenase family.</text>
</comment>
<dbReference type="Pfam" id="PF02771">
    <property type="entry name" value="Acyl-CoA_dh_N"/>
    <property type="match status" value="1"/>
</dbReference>
<dbReference type="InterPro" id="IPR037069">
    <property type="entry name" value="AcylCoA_DH/ox_N_sf"/>
</dbReference>